<dbReference type="InterPro" id="IPR007344">
    <property type="entry name" value="GrpB/CoaE"/>
</dbReference>
<dbReference type="Gene3D" id="3.30.460.10">
    <property type="entry name" value="Beta Polymerase, domain 2"/>
    <property type="match status" value="1"/>
</dbReference>
<proteinExistence type="predicted"/>
<dbReference type="InterPro" id="IPR043519">
    <property type="entry name" value="NT_sf"/>
</dbReference>
<reference evidence="1 2" key="1">
    <citation type="submission" date="2010-05" db="EMBL/GenBank/DDBJ databases">
        <title>The Genome Sequence of Thecamonas trahens ATCC 50062.</title>
        <authorList>
            <consortium name="The Broad Institute Genome Sequencing Platform"/>
            <person name="Russ C."/>
            <person name="Cuomo C."/>
            <person name="Shea T."/>
            <person name="Young S.K."/>
            <person name="Zeng Q."/>
            <person name="Koehrsen M."/>
            <person name="Haas B."/>
            <person name="Borodovsky M."/>
            <person name="Guigo R."/>
            <person name="Alvarado L."/>
            <person name="Berlin A."/>
            <person name="Bochicchio J."/>
            <person name="Borenstein D."/>
            <person name="Chapman S."/>
            <person name="Chen Z."/>
            <person name="Freedman E."/>
            <person name="Gellesch M."/>
            <person name="Goldberg J."/>
            <person name="Griggs A."/>
            <person name="Gujja S."/>
            <person name="Heilman E."/>
            <person name="Heiman D."/>
            <person name="Hepburn T."/>
            <person name="Howarth C."/>
            <person name="Jen D."/>
            <person name="Larson L."/>
            <person name="Mehta T."/>
            <person name="Park D."/>
            <person name="Pearson M."/>
            <person name="Roberts A."/>
            <person name="Saif S."/>
            <person name="Shenoy N."/>
            <person name="Sisk P."/>
            <person name="Stolte C."/>
            <person name="Sykes S."/>
            <person name="Thomson T."/>
            <person name="Walk T."/>
            <person name="White J."/>
            <person name="Yandava C."/>
            <person name="Burger G."/>
            <person name="Gray M.W."/>
            <person name="Holland P.W.H."/>
            <person name="King N."/>
            <person name="Lang F.B.F."/>
            <person name="Roger A.J."/>
            <person name="Ruiz-Trillo I."/>
            <person name="Lander E."/>
            <person name="Nusbaum C."/>
        </authorList>
    </citation>
    <scope>NUCLEOTIDE SEQUENCE [LARGE SCALE GENOMIC DNA]</scope>
    <source>
        <strain evidence="1 2">ATCC 50062</strain>
    </source>
</reference>
<dbReference type="Pfam" id="PF04229">
    <property type="entry name" value="GrpB"/>
    <property type="match status" value="1"/>
</dbReference>
<protein>
    <submittedName>
        <fullName evidence="1">Glutamate-rich protein grpB</fullName>
    </submittedName>
</protein>
<sequence>MADGMRLEHIGSTAVPGIPAKPVIDVLCVVPFASLAEVDEIVVPHFPHAGWFTSPEYNAMLGERRYFRAWDAAGAAHRAHLHVVPHVSEQGNQFLLAAEYAELKIALAEAHSHDRSTYTARKAVFVGNVVQSVAGAM</sequence>
<organism evidence="1 2">
    <name type="scientific">Thecamonas trahens ATCC 50062</name>
    <dbReference type="NCBI Taxonomy" id="461836"/>
    <lineage>
        <taxon>Eukaryota</taxon>
        <taxon>Apusozoa</taxon>
        <taxon>Apusomonadida</taxon>
        <taxon>Apusomonadidae</taxon>
        <taxon>Thecamonas</taxon>
    </lineage>
</organism>
<dbReference type="Proteomes" id="UP000054408">
    <property type="component" value="Unassembled WGS sequence"/>
</dbReference>
<dbReference type="PANTHER" id="PTHR34822:SF1">
    <property type="entry name" value="GRPB FAMILY PROTEIN"/>
    <property type="match status" value="1"/>
</dbReference>
<dbReference type="SUPFAM" id="SSF81301">
    <property type="entry name" value="Nucleotidyltransferase"/>
    <property type="match status" value="1"/>
</dbReference>
<dbReference type="GeneID" id="25561702"/>
<dbReference type="AlphaFoldDB" id="A0A0L0DUR6"/>
<accession>A0A0L0DUR6</accession>
<name>A0A0L0DUR6_THETB</name>
<dbReference type="PANTHER" id="PTHR34822">
    <property type="entry name" value="GRPB DOMAIN PROTEIN (AFU_ORTHOLOGUE AFUA_1G01530)"/>
    <property type="match status" value="1"/>
</dbReference>
<evidence type="ECO:0000313" key="2">
    <source>
        <dbReference type="Proteomes" id="UP000054408"/>
    </source>
</evidence>
<dbReference type="RefSeq" id="XP_013761022.1">
    <property type="nucleotide sequence ID" value="XM_013905568.1"/>
</dbReference>
<evidence type="ECO:0000313" key="1">
    <source>
        <dbReference type="EMBL" id="KNC55975.1"/>
    </source>
</evidence>
<gene>
    <name evidence="1" type="ORF">AMSG_01989</name>
</gene>
<dbReference type="OrthoDB" id="630895at2759"/>
<dbReference type="EMBL" id="GL349440">
    <property type="protein sequence ID" value="KNC55975.1"/>
    <property type="molecule type" value="Genomic_DNA"/>
</dbReference>
<keyword evidence="2" id="KW-1185">Reference proteome</keyword>